<dbReference type="PROSITE" id="PS00973">
    <property type="entry name" value="USP_2"/>
    <property type="match status" value="1"/>
</dbReference>
<comment type="similarity">
    <text evidence="2 7">Belongs to the peptidase C19 family.</text>
</comment>
<dbReference type="PROSITE" id="PS00972">
    <property type="entry name" value="USP_1"/>
    <property type="match status" value="1"/>
</dbReference>
<dbReference type="OrthoDB" id="292964at2759"/>
<dbReference type="PROSITE" id="PS50235">
    <property type="entry name" value="USP_3"/>
    <property type="match status" value="1"/>
</dbReference>
<dbReference type="SUPFAM" id="SSF144232">
    <property type="entry name" value="HIT/MYND zinc finger-like"/>
    <property type="match status" value="1"/>
</dbReference>
<evidence type="ECO:0000256" key="5">
    <source>
        <dbReference type="ARBA" id="ARBA00022801"/>
    </source>
</evidence>
<evidence type="ECO:0000256" key="6">
    <source>
        <dbReference type="ARBA" id="ARBA00022807"/>
    </source>
</evidence>
<evidence type="ECO:0000256" key="7">
    <source>
        <dbReference type="RuleBase" id="RU366025"/>
    </source>
</evidence>
<evidence type="ECO:0000256" key="3">
    <source>
        <dbReference type="ARBA" id="ARBA00022670"/>
    </source>
</evidence>
<name>A0A1E7FW19_9STRA</name>
<dbReference type="GO" id="GO:0016579">
    <property type="term" value="P:protein deubiquitination"/>
    <property type="evidence" value="ECO:0007669"/>
    <property type="project" value="InterPro"/>
</dbReference>
<dbReference type="FunCoup" id="A0A1E7FW19">
    <property type="interactions" value="239"/>
</dbReference>
<dbReference type="InterPro" id="IPR001394">
    <property type="entry name" value="Peptidase_C19_UCH"/>
</dbReference>
<accession>A0A1E7FW19</accession>
<dbReference type="EMBL" id="KV784353">
    <property type="protein sequence ID" value="OEU22351.1"/>
    <property type="molecule type" value="Genomic_DNA"/>
</dbReference>
<comment type="catalytic activity">
    <reaction evidence="1 7">
        <text>Thiol-dependent hydrolysis of ester, thioester, amide, peptide and isopeptide bonds formed by the C-terminal Gly of ubiquitin (a 76-residue protein attached to proteins as an intracellular targeting signal).</text>
        <dbReference type="EC" id="3.4.19.12"/>
    </reaction>
</comment>
<organism evidence="9 10">
    <name type="scientific">Fragilariopsis cylindrus CCMP1102</name>
    <dbReference type="NCBI Taxonomy" id="635003"/>
    <lineage>
        <taxon>Eukaryota</taxon>
        <taxon>Sar</taxon>
        <taxon>Stramenopiles</taxon>
        <taxon>Ochrophyta</taxon>
        <taxon>Bacillariophyta</taxon>
        <taxon>Bacillariophyceae</taxon>
        <taxon>Bacillariophycidae</taxon>
        <taxon>Bacillariales</taxon>
        <taxon>Bacillariaceae</taxon>
        <taxon>Fragilariopsis</taxon>
    </lineage>
</organism>
<dbReference type="InterPro" id="IPR050185">
    <property type="entry name" value="Ub_carboxyl-term_hydrolase"/>
</dbReference>
<evidence type="ECO:0000256" key="1">
    <source>
        <dbReference type="ARBA" id="ARBA00000707"/>
    </source>
</evidence>
<reference evidence="9 10" key="1">
    <citation type="submission" date="2016-09" db="EMBL/GenBank/DDBJ databases">
        <title>Extensive genetic diversity and differential bi-allelic expression allows diatom success in the polar Southern Ocean.</title>
        <authorList>
            <consortium name="DOE Joint Genome Institute"/>
            <person name="Mock T."/>
            <person name="Otillar R.P."/>
            <person name="Strauss J."/>
            <person name="Dupont C."/>
            <person name="Frickenhaus S."/>
            <person name="Maumus F."/>
            <person name="Mcmullan M."/>
            <person name="Sanges R."/>
            <person name="Schmutz J."/>
            <person name="Toseland A."/>
            <person name="Valas R."/>
            <person name="Veluchamy A."/>
            <person name="Ward B.J."/>
            <person name="Allen A."/>
            <person name="Barry K."/>
            <person name="Falciatore A."/>
            <person name="Ferrante M."/>
            <person name="Fortunato A.E."/>
            <person name="Gloeckner G."/>
            <person name="Gruber A."/>
            <person name="Hipkin R."/>
            <person name="Janech M."/>
            <person name="Kroth P."/>
            <person name="Leese F."/>
            <person name="Lindquist E."/>
            <person name="Lyon B.R."/>
            <person name="Martin J."/>
            <person name="Mayer C."/>
            <person name="Parker M."/>
            <person name="Quesneville H."/>
            <person name="Raymond J."/>
            <person name="Uhlig C."/>
            <person name="Valentin K.U."/>
            <person name="Worden A.Z."/>
            <person name="Armbrust E.V."/>
            <person name="Bowler C."/>
            <person name="Green B."/>
            <person name="Moulton V."/>
            <person name="Van Oosterhout C."/>
            <person name="Grigoriev I."/>
        </authorList>
    </citation>
    <scope>NUCLEOTIDE SEQUENCE [LARGE SCALE GENOMIC DNA]</scope>
    <source>
        <strain evidence="9 10">CCMP1102</strain>
    </source>
</reference>
<evidence type="ECO:0000259" key="8">
    <source>
        <dbReference type="PROSITE" id="PS50235"/>
    </source>
</evidence>
<feature type="domain" description="USP" evidence="8">
    <location>
        <begin position="52"/>
        <end position="410"/>
    </location>
</feature>
<dbReference type="CDD" id="cd02674">
    <property type="entry name" value="Peptidase_C19R"/>
    <property type="match status" value="1"/>
</dbReference>
<dbReference type="KEGG" id="fcy:FRACYDRAFT_179256"/>
<dbReference type="PANTHER" id="PTHR21646">
    <property type="entry name" value="UBIQUITIN CARBOXYL-TERMINAL HYDROLASE"/>
    <property type="match status" value="1"/>
</dbReference>
<proteinExistence type="inferred from homology"/>
<keyword evidence="6 7" id="KW-0788">Thiol protease</keyword>
<dbReference type="InterPro" id="IPR018200">
    <property type="entry name" value="USP_CS"/>
</dbReference>
<dbReference type="GO" id="GO:0004843">
    <property type="term" value="F:cysteine-type deubiquitinase activity"/>
    <property type="evidence" value="ECO:0007669"/>
    <property type="project" value="UniProtKB-UniRule"/>
</dbReference>
<keyword evidence="5 7" id="KW-0378">Hydrolase</keyword>
<dbReference type="GO" id="GO:0006508">
    <property type="term" value="P:proteolysis"/>
    <property type="evidence" value="ECO:0007669"/>
    <property type="project" value="UniProtKB-KW"/>
</dbReference>
<dbReference type="Proteomes" id="UP000095751">
    <property type="component" value="Unassembled WGS sequence"/>
</dbReference>
<dbReference type="SUPFAM" id="SSF54001">
    <property type="entry name" value="Cysteine proteinases"/>
    <property type="match status" value="1"/>
</dbReference>
<gene>
    <name evidence="9" type="ORF">FRACYDRAFT_179256</name>
</gene>
<keyword evidence="10" id="KW-1185">Reference proteome</keyword>
<dbReference type="InterPro" id="IPR038765">
    <property type="entry name" value="Papain-like_cys_pep_sf"/>
</dbReference>
<evidence type="ECO:0000256" key="4">
    <source>
        <dbReference type="ARBA" id="ARBA00022786"/>
    </source>
</evidence>
<dbReference type="Gene3D" id="3.90.70.10">
    <property type="entry name" value="Cysteine proteinases"/>
    <property type="match status" value="1"/>
</dbReference>
<keyword evidence="4 7" id="KW-0833">Ubl conjugation pathway</keyword>
<evidence type="ECO:0000313" key="9">
    <source>
        <dbReference type="EMBL" id="OEU22351.1"/>
    </source>
</evidence>
<dbReference type="Pfam" id="PF00443">
    <property type="entry name" value="UCH"/>
    <property type="match status" value="1"/>
</dbReference>
<dbReference type="InterPro" id="IPR028889">
    <property type="entry name" value="USP"/>
</dbReference>
<dbReference type="EC" id="3.4.19.12" evidence="7"/>
<evidence type="ECO:0000256" key="2">
    <source>
        <dbReference type="ARBA" id="ARBA00009085"/>
    </source>
</evidence>
<keyword evidence="3 7" id="KW-0645">Protease</keyword>
<dbReference type="PANTHER" id="PTHR21646:SF24">
    <property type="entry name" value="UBIQUITIN CARBOXYL-TERMINAL HYDROLASE"/>
    <property type="match status" value="1"/>
</dbReference>
<evidence type="ECO:0000313" key="10">
    <source>
        <dbReference type="Proteomes" id="UP000095751"/>
    </source>
</evidence>
<dbReference type="AlphaFoldDB" id="A0A1E7FW19"/>
<dbReference type="InParanoid" id="A0A1E7FW19"/>
<protein>
    <recommendedName>
        <fullName evidence="7">Ubiquitin carboxyl-terminal hydrolase</fullName>
        <ecNumber evidence="7">3.4.19.12</ecNumber>
    </recommendedName>
</protein>
<sequence length="413" mass="47029">MSVQYCDKNCQESHWFFHRTHCKSQRVKLTAEGNTEQSVLHISLPPDSNGRVGLNNLGNTCFMNSALQSLQKCTPLTRYFLSNRFKSDLNTSNPLGTGGKLASAYEVFLKDVWMKSGMNKSISPVALKRSIALFAPRFAGCHQHDAQEFLAYLLDGLHEDLNRIRRAPYVEMPDVTDGQNMAIAAARAWDAHKRRNDSLVLDTFYGQFQSTCVCPRCNRVSMSFDTFNHISLEIPPNNLACTKEGVTLHQCFQSFSKPERLDVNNMWYCSKCSEHVQALKTMKLWKLPNILVVHLKRFEFKHALRRDKLGTFVDFPLTGLNMDPHCAGRKSDEGNNGFVDNNIPADYDLFAVVNHYGRMGFGHYTAFAMENDDDYNDYGKWNVFDDSIVSPIPSNEIPSSAAYILFYQRRVLI</sequence>